<evidence type="ECO:0000313" key="2">
    <source>
        <dbReference type="Proteomes" id="UP000189229"/>
    </source>
</evidence>
<gene>
    <name evidence="1" type="ORF">BZL30_7324</name>
</gene>
<evidence type="ECO:0000313" key="1">
    <source>
        <dbReference type="EMBL" id="OOK69153.1"/>
    </source>
</evidence>
<reference evidence="1 2" key="1">
    <citation type="submission" date="2017-02" db="EMBL/GenBank/DDBJ databases">
        <title>Complete genome sequences of Mycobacterium kansasii strains isolated from rhesus macaques.</title>
        <authorList>
            <person name="Panda A."/>
            <person name="Nagaraj S."/>
            <person name="Zhao X."/>
            <person name="Tettelin H."/>
            <person name="Detolla L.J."/>
        </authorList>
    </citation>
    <scope>NUCLEOTIDE SEQUENCE [LARGE SCALE GENOMIC DNA]</scope>
    <source>
        <strain evidence="1 2">11-3813</strain>
    </source>
</reference>
<dbReference type="Proteomes" id="UP000189229">
    <property type="component" value="Unassembled WGS sequence"/>
</dbReference>
<proteinExistence type="predicted"/>
<dbReference type="EMBL" id="MVBM01000007">
    <property type="protein sequence ID" value="OOK69153.1"/>
    <property type="molecule type" value="Genomic_DNA"/>
</dbReference>
<comment type="caution">
    <text evidence="1">The sequence shown here is derived from an EMBL/GenBank/DDBJ whole genome shotgun (WGS) entry which is preliminary data.</text>
</comment>
<organism evidence="1 2">
    <name type="scientific">Mycobacterium kansasii</name>
    <dbReference type="NCBI Taxonomy" id="1768"/>
    <lineage>
        <taxon>Bacteria</taxon>
        <taxon>Bacillati</taxon>
        <taxon>Actinomycetota</taxon>
        <taxon>Actinomycetes</taxon>
        <taxon>Mycobacteriales</taxon>
        <taxon>Mycobacteriaceae</taxon>
        <taxon>Mycobacterium</taxon>
    </lineage>
</organism>
<dbReference type="AlphaFoldDB" id="A0A1V3WQA4"/>
<name>A0A1V3WQA4_MYCKA</name>
<protein>
    <submittedName>
        <fullName evidence="1">Putative cyclopropane-fatty-acyl-phospholipid synthase ufaA1</fullName>
    </submittedName>
</protein>
<accession>A0A1V3WQA4</accession>
<sequence length="167" mass="17912">MSIETIGTPSVTIDSERWPAVAEVPAGPVAAMSAAIADRLLRRAVARLPLRLVYPDGTAIGAGDATSATLTVHRPQALARRIGRHGLIGFGESYLAGDWSSEDLTRVLTVLAESVADLVPGPLQWLRRWRRRSSRRGVVPAAIRRAAMSPSTMICRTTCSLSSSTRP</sequence>